<evidence type="ECO:0000256" key="1">
    <source>
        <dbReference type="SAM" id="MobiDB-lite"/>
    </source>
</evidence>
<protein>
    <recommendedName>
        <fullName evidence="2">Adenylate cyclase-associated CAP C-terminal domain-containing protein</fullName>
    </recommendedName>
</protein>
<dbReference type="Gene3D" id="2.160.20.70">
    <property type="match status" value="1"/>
</dbReference>
<name>A0ABQ7KH91_9FUNG</name>
<feature type="domain" description="Adenylate cyclase-associated CAP C-terminal" evidence="2">
    <location>
        <begin position="35"/>
        <end position="176"/>
    </location>
</feature>
<accession>A0ABQ7KH91</accession>
<evidence type="ECO:0000313" key="4">
    <source>
        <dbReference type="Proteomes" id="UP001194696"/>
    </source>
</evidence>
<dbReference type="EMBL" id="JAAAIM010000031">
    <property type="protein sequence ID" value="KAG0297461.1"/>
    <property type="molecule type" value="Genomic_DNA"/>
</dbReference>
<comment type="caution">
    <text evidence="3">The sequence shown here is derived from an EMBL/GenBank/DDBJ whole genome shotgun (WGS) entry which is preliminary data.</text>
</comment>
<evidence type="ECO:0000259" key="2">
    <source>
        <dbReference type="Pfam" id="PF08603"/>
    </source>
</evidence>
<reference evidence="3 4" key="1">
    <citation type="journal article" date="2020" name="Fungal Divers.">
        <title>Resolving the Mortierellaceae phylogeny through synthesis of multi-gene phylogenetics and phylogenomics.</title>
        <authorList>
            <person name="Vandepol N."/>
            <person name="Liber J."/>
            <person name="Desiro A."/>
            <person name="Na H."/>
            <person name="Kennedy M."/>
            <person name="Barry K."/>
            <person name="Grigoriev I.V."/>
            <person name="Miller A.N."/>
            <person name="O'Donnell K."/>
            <person name="Stajich J.E."/>
            <person name="Bonito G."/>
        </authorList>
    </citation>
    <scope>NUCLEOTIDE SEQUENCE [LARGE SCALE GENOMIC DNA]</scope>
    <source>
        <strain evidence="3 4">AD045</strain>
    </source>
</reference>
<feature type="region of interest" description="Disordered" evidence="1">
    <location>
        <begin position="189"/>
        <end position="215"/>
    </location>
</feature>
<gene>
    <name evidence="3" type="ORF">BGZ96_006417</name>
</gene>
<sequence>MMSVKDQANALNNSVNRPNAKENATHLLKDVKNAVETIEVQDRKALYLLKCEDCEYIIQGKPIKISIESCKNLTIKVEGKVLTGTVDIWKSESINLDFDRSVSVFQLDSIQTITIKMPEAEYFGSMIWAGVDNITLNLGDETHNLSYSQLQARNAALRPDTDQFKTTIVGGSIKTEAIVRMDNGYPMTRAEESSLQASEKKKDEVLRGAPTADDE</sequence>
<organism evidence="3 4">
    <name type="scientific">Linnemannia gamsii</name>
    <dbReference type="NCBI Taxonomy" id="64522"/>
    <lineage>
        <taxon>Eukaryota</taxon>
        <taxon>Fungi</taxon>
        <taxon>Fungi incertae sedis</taxon>
        <taxon>Mucoromycota</taxon>
        <taxon>Mortierellomycotina</taxon>
        <taxon>Mortierellomycetes</taxon>
        <taxon>Mortierellales</taxon>
        <taxon>Mortierellaceae</taxon>
        <taxon>Linnemannia</taxon>
    </lineage>
</organism>
<dbReference type="Pfam" id="PF08603">
    <property type="entry name" value="CAP_C"/>
    <property type="match status" value="1"/>
</dbReference>
<dbReference type="SUPFAM" id="SSF69340">
    <property type="entry name" value="C-terminal domain of adenylylcyclase associated protein"/>
    <property type="match status" value="1"/>
</dbReference>
<proteinExistence type="predicted"/>
<dbReference type="InterPro" id="IPR013912">
    <property type="entry name" value="Adenylate_cyclase-assoc_CAP_C"/>
</dbReference>
<keyword evidence="4" id="KW-1185">Reference proteome</keyword>
<dbReference type="InterPro" id="IPR016098">
    <property type="entry name" value="CAP/MinC_C"/>
</dbReference>
<dbReference type="InterPro" id="IPR036223">
    <property type="entry name" value="CAP_C_sf"/>
</dbReference>
<dbReference type="Proteomes" id="UP001194696">
    <property type="component" value="Unassembled WGS sequence"/>
</dbReference>
<evidence type="ECO:0000313" key="3">
    <source>
        <dbReference type="EMBL" id="KAG0297461.1"/>
    </source>
</evidence>